<dbReference type="Proteomes" id="UP000046392">
    <property type="component" value="Unplaced"/>
</dbReference>
<evidence type="ECO:0000313" key="2">
    <source>
        <dbReference type="WBParaSite" id="SPAL_0001083700.1"/>
    </source>
</evidence>
<organism evidence="1 2">
    <name type="scientific">Strongyloides papillosus</name>
    <name type="common">Intestinal threadworm</name>
    <dbReference type="NCBI Taxonomy" id="174720"/>
    <lineage>
        <taxon>Eukaryota</taxon>
        <taxon>Metazoa</taxon>
        <taxon>Ecdysozoa</taxon>
        <taxon>Nematoda</taxon>
        <taxon>Chromadorea</taxon>
        <taxon>Rhabditida</taxon>
        <taxon>Tylenchina</taxon>
        <taxon>Panagrolaimomorpha</taxon>
        <taxon>Strongyloidoidea</taxon>
        <taxon>Strongyloididae</taxon>
        <taxon>Strongyloides</taxon>
    </lineage>
</organism>
<reference evidence="2" key="1">
    <citation type="submission" date="2017-02" db="UniProtKB">
        <authorList>
            <consortium name="WormBaseParasite"/>
        </authorList>
    </citation>
    <scope>IDENTIFICATION</scope>
</reference>
<evidence type="ECO:0000313" key="1">
    <source>
        <dbReference type="Proteomes" id="UP000046392"/>
    </source>
</evidence>
<proteinExistence type="predicted"/>
<keyword evidence="1" id="KW-1185">Reference proteome</keyword>
<name>A0A0N5BYI3_STREA</name>
<dbReference type="AlphaFoldDB" id="A0A0N5BYI3"/>
<dbReference type="WBParaSite" id="SPAL_0001083700.1">
    <property type="protein sequence ID" value="SPAL_0001083700.1"/>
    <property type="gene ID" value="SPAL_0001083700"/>
</dbReference>
<protein>
    <submittedName>
        <fullName evidence="2">CPG4 domain-containing protein</fullName>
    </submittedName>
</protein>
<sequence length="431" mass="48601">MWTQTFWDCFELCGHKLFEISEKVYDSGNISMKCSPYYTFGECVEKCYNHHDTTVSLQFLKKCDEAVHHATDCFELCGHKLFEISEKVYDSGNISMKCSPYYTFGECVEKCYNHHDTTVSLQFLKKCDEAVHHAYSGVSKHKKCLQQNFGKAREHCSLKCAKKALEETIDEDTASRNSSSDEWEQSSGSLCLNQICRLDCLYDLLMEKCPGASEGVMNALLAPFDVFGKMMKKFSSHHSFEKSVNSSSCKDLFGGIIIENRLDNSLNTTNEVDALDKTMSDFVSSFKPTPPAPLEVVSKPHSTRLVKKQISDYPIYDMDYSGHSKGGNIYEDYLNGGGNSIYDYYDGGESQDQSENGNNQNVLYQVNHNFNGPAHTHTLDVQPSNYRFTGPASDECGDIMILDDNEQIPLCSTPTIYFITSPQNTIKTILL</sequence>
<accession>A0A0N5BYI3</accession>